<dbReference type="Proteomes" id="UP000053555">
    <property type="component" value="Unassembled WGS sequence"/>
</dbReference>
<gene>
    <name evidence="1" type="ORF">glysoja_036546</name>
</gene>
<dbReference type="AlphaFoldDB" id="A0A0B2SI29"/>
<sequence>MSKEGLGCYFIKTCMYTVYAGEFFRLRSKQWYCRMVHRIVPDILTRE</sequence>
<organism evidence="1">
    <name type="scientific">Glycine soja</name>
    <name type="common">Wild soybean</name>
    <dbReference type="NCBI Taxonomy" id="3848"/>
    <lineage>
        <taxon>Eukaryota</taxon>
        <taxon>Viridiplantae</taxon>
        <taxon>Streptophyta</taxon>
        <taxon>Embryophyta</taxon>
        <taxon>Tracheophyta</taxon>
        <taxon>Spermatophyta</taxon>
        <taxon>Magnoliopsida</taxon>
        <taxon>eudicotyledons</taxon>
        <taxon>Gunneridae</taxon>
        <taxon>Pentapetalae</taxon>
        <taxon>rosids</taxon>
        <taxon>fabids</taxon>
        <taxon>Fabales</taxon>
        <taxon>Fabaceae</taxon>
        <taxon>Papilionoideae</taxon>
        <taxon>50 kb inversion clade</taxon>
        <taxon>NPAAA clade</taxon>
        <taxon>indigoferoid/millettioid clade</taxon>
        <taxon>Phaseoleae</taxon>
        <taxon>Glycine</taxon>
        <taxon>Glycine subgen. Soja</taxon>
    </lineage>
</organism>
<name>A0A0B2SI29_GLYSO</name>
<accession>A0A0B2SI29</accession>
<proteinExistence type="predicted"/>
<evidence type="ECO:0000313" key="1">
    <source>
        <dbReference type="EMBL" id="KHN44680.1"/>
    </source>
</evidence>
<protein>
    <submittedName>
        <fullName evidence="1">Uncharacterized protein</fullName>
    </submittedName>
</protein>
<reference evidence="1" key="1">
    <citation type="submission" date="2014-07" db="EMBL/GenBank/DDBJ databases">
        <title>Identification of a novel salt tolerance gene in wild soybean by whole-genome sequencing.</title>
        <authorList>
            <person name="Lam H.-M."/>
            <person name="Qi X."/>
            <person name="Li M.-W."/>
            <person name="Liu X."/>
            <person name="Xie M."/>
            <person name="Ni M."/>
            <person name="Xu X."/>
        </authorList>
    </citation>
    <scope>NUCLEOTIDE SEQUENCE [LARGE SCALE GENOMIC DNA]</scope>
    <source>
        <tissue evidence="1">Root</tissue>
    </source>
</reference>
<dbReference type="EMBL" id="KN643099">
    <property type="protein sequence ID" value="KHN44680.1"/>
    <property type="molecule type" value="Genomic_DNA"/>
</dbReference>